<sequence length="347" mass="39769">MNITNSMIGSGFDVGQMAFDLSNTLSQDENKFPITVYVSINDSKFPNILIKYFPLHDLKNILTPIYNTGIEVTIYIHIDAIRLHFHFQNVDYYLSIYGKIPVDYFEYFNQLKDLVKIKSNPLDQQIYNPHIQPFINIQKSDIPHIPINNQTIINPIIQSNSPILPPIEEVYNPIPIQYPNGPINRIKTNFIITDIFLDGTKTSKTLPYNDVIKNTIPDGYFTEAIIENLPFAVKKKANGKRDYIEGQIYLDLNTGRIEKVSVSLSDSIYFYVNINKNYGRVSVGVDEKITHVFNKETIKAGSGVLIKCKNNGNGKVQNFEQVREIYRLFGSNQIFCSFENDHVANIR</sequence>
<proteinExistence type="predicted"/>
<dbReference type="EMBL" id="MN739120">
    <property type="protein sequence ID" value="QHS89793.1"/>
    <property type="molecule type" value="Genomic_DNA"/>
</dbReference>
<reference evidence="1" key="1">
    <citation type="journal article" date="2020" name="Nature">
        <title>Giant virus diversity and host interactions through global metagenomics.</title>
        <authorList>
            <person name="Schulz F."/>
            <person name="Roux S."/>
            <person name="Paez-Espino D."/>
            <person name="Jungbluth S."/>
            <person name="Walsh D.A."/>
            <person name="Denef V.J."/>
            <person name="McMahon K.D."/>
            <person name="Konstantinidis K.T."/>
            <person name="Eloe-Fadrosh E.A."/>
            <person name="Kyrpides N.C."/>
            <person name="Woyke T."/>
        </authorList>
    </citation>
    <scope>NUCLEOTIDE SEQUENCE</scope>
    <source>
        <strain evidence="1">GVMAG-M-3300010160-4</strain>
    </source>
</reference>
<protein>
    <submittedName>
        <fullName evidence="1">Uncharacterized protein</fullName>
    </submittedName>
</protein>
<name>A0A6C0BEI9_9ZZZZ</name>
<evidence type="ECO:0000313" key="1">
    <source>
        <dbReference type="EMBL" id="QHS89793.1"/>
    </source>
</evidence>
<organism evidence="1">
    <name type="scientific">viral metagenome</name>
    <dbReference type="NCBI Taxonomy" id="1070528"/>
    <lineage>
        <taxon>unclassified sequences</taxon>
        <taxon>metagenomes</taxon>
        <taxon>organismal metagenomes</taxon>
    </lineage>
</organism>
<dbReference type="AlphaFoldDB" id="A0A6C0BEI9"/>
<accession>A0A6C0BEI9</accession>